<evidence type="ECO:0000259" key="2">
    <source>
        <dbReference type="SMART" id="SM00360"/>
    </source>
</evidence>
<feature type="region of interest" description="Disordered" evidence="1">
    <location>
        <begin position="14"/>
        <end position="60"/>
    </location>
</feature>
<feature type="compositionally biased region" description="Basic and acidic residues" evidence="1">
    <location>
        <begin position="502"/>
        <end position="514"/>
    </location>
</feature>
<evidence type="ECO:0000256" key="1">
    <source>
        <dbReference type="SAM" id="MobiDB-lite"/>
    </source>
</evidence>
<accession>A0ABU7CWQ2</accession>
<dbReference type="SUPFAM" id="SSF54928">
    <property type="entry name" value="RNA-binding domain, RBD"/>
    <property type="match status" value="1"/>
</dbReference>
<name>A0ABU7CWQ2_9TELE</name>
<dbReference type="Proteomes" id="UP001352852">
    <property type="component" value="Unassembled WGS sequence"/>
</dbReference>
<evidence type="ECO:0000313" key="3">
    <source>
        <dbReference type="EMBL" id="MED6267362.1"/>
    </source>
</evidence>
<dbReference type="CDD" id="cd00590">
    <property type="entry name" value="RRM_SF"/>
    <property type="match status" value="1"/>
</dbReference>
<feature type="compositionally biased region" description="Basic and acidic residues" evidence="1">
    <location>
        <begin position="372"/>
        <end position="397"/>
    </location>
</feature>
<feature type="compositionally biased region" description="Polar residues" evidence="1">
    <location>
        <begin position="172"/>
        <end position="190"/>
    </location>
</feature>
<dbReference type="SMART" id="SM00360">
    <property type="entry name" value="RRM"/>
    <property type="match status" value="1"/>
</dbReference>
<feature type="compositionally biased region" description="Polar residues" evidence="1">
    <location>
        <begin position="280"/>
        <end position="290"/>
    </location>
</feature>
<feature type="compositionally biased region" description="Low complexity" evidence="1">
    <location>
        <begin position="412"/>
        <end position="428"/>
    </location>
</feature>
<feature type="compositionally biased region" description="Basic and acidic residues" evidence="1">
    <location>
        <begin position="292"/>
        <end position="316"/>
    </location>
</feature>
<dbReference type="Gene3D" id="3.30.70.330">
    <property type="match status" value="1"/>
</dbReference>
<feature type="compositionally biased region" description="Polar residues" evidence="1">
    <location>
        <begin position="152"/>
        <end position="162"/>
    </location>
</feature>
<dbReference type="InterPro" id="IPR035979">
    <property type="entry name" value="RBD_domain_sf"/>
</dbReference>
<feature type="compositionally biased region" description="Polar residues" evidence="1">
    <location>
        <begin position="518"/>
        <end position="538"/>
    </location>
</feature>
<protein>
    <recommendedName>
        <fullName evidence="2">RRM domain-containing protein</fullName>
    </recommendedName>
</protein>
<feature type="compositionally biased region" description="Basic and acidic residues" evidence="1">
    <location>
        <begin position="589"/>
        <end position="598"/>
    </location>
</feature>
<feature type="region of interest" description="Disordered" evidence="1">
    <location>
        <begin position="129"/>
        <end position="598"/>
    </location>
</feature>
<comment type="caution">
    <text evidence="3">The sequence shown here is derived from an EMBL/GenBank/DDBJ whole genome shotgun (WGS) entry which is preliminary data.</text>
</comment>
<dbReference type="InterPro" id="IPR000504">
    <property type="entry name" value="RRM_dom"/>
</dbReference>
<gene>
    <name evidence="3" type="ORF">CHARACLAT_011424</name>
</gene>
<dbReference type="EMBL" id="JAHUTJ010008957">
    <property type="protein sequence ID" value="MED6267362.1"/>
    <property type="molecule type" value="Genomic_DNA"/>
</dbReference>
<proteinExistence type="predicted"/>
<evidence type="ECO:0000313" key="4">
    <source>
        <dbReference type="Proteomes" id="UP001352852"/>
    </source>
</evidence>
<feature type="compositionally biased region" description="Polar residues" evidence="1">
    <location>
        <begin position="354"/>
        <end position="370"/>
    </location>
</feature>
<feature type="compositionally biased region" description="Polar residues" evidence="1">
    <location>
        <begin position="459"/>
        <end position="486"/>
    </location>
</feature>
<organism evidence="3 4">
    <name type="scientific">Characodon lateralis</name>
    <dbReference type="NCBI Taxonomy" id="208331"/>
    <lineage>
        <taxon>Eukaryota</taxon>
        <taxon>Metazoa</taxon>
        <taxon>Chordata</taxon>
        <taxon>Craniata</taxon>
        <taxon>Vertebrata</taxon>
        <taxon>Euteleostomi</taxon>
        <taxon>Actinopterygii</taxon>
        <taxon>Neopterygii</taxon>
        <taxon>Teleostei</taxon>
        <taxon>Neoteleostei</taxon>
        <taxon>Acanthomorphata</taxon>
        <taxon>Ovalentaria</taxon>
        <taxon>Atherinomorphae</taxon>
        <taxon>Cyprinodontiformes</taxon>
        <taxon>Goodeidae</taxon>
        <taxon>Characodon</taxon>
    </lineage>
</organism>
<feature type="non-terminal residue" evidence="3">
    <location>
        <position position="598"/>
    </location>
</feature>
<dbReference type="InterPro" id="IPR012677">
    <property type="entry name" value="Nucleotide-bd_a/b_plait_sf"/>
</dbReference>
<feature type="compositionally biased region" description="Basic and acidic residues" evidence="1">
    <location>
        <begin position="429"/>
        <end position="443"/>
    </location>
</feature>
<sequence length="598" mass="64015">MVKTLAPALLAELAKMKSSSSSNTEKKTSSTKPTKAKTSCPKSGTSPSPKPVSAESLPPDKVRLSSVYTSLSRVDVFDAMEKFGRVRDVALFRSTLNAVVHFEKEEDAEKLKSLRSFQVKGLTVYVDKKMSTASKKPQSPKEQKSASKQNSEKPQATKSTTAGKLGAKNISKAKNVSTQQVAAEKSSTGGKSAVKSVEVNEEGSVVQKSPSPVKMPDAGDSKGKTTNTKPADAPSRAAKVKDLAPEAETSSNTDKAETQPDKPTTSESQPVAAEEPSLVPENTTKTVYTEETSEKKQVEEFVKADMVRIKVEDVEPGKTGPTEPMEVVSSAESKDQVLETSKPTLFTDPPQTPQTPVKDSSQVQPIQESESPGDKLKTKTEHQESPRRTETKLEDILAVKPEGPTPAETKPTAGARAAADVSSATVWAKMEKQEQEEEIKSAEMETVTTSMLPTERSESTPQTPSPAVSAEPISSDSVKAGSTVSDMTAEKNDTEIVAFSDVSRKSSENAEKKRSPSAPVSTAEKQPTPAPSTSTTKCEGNAAELPHIDEDIFKAITTALREHRRRKGGKKIPEEEESATISKPTSAGVKKESTPLTK</sequence>
<feature type="compositionally biased region" description="Low complexity" evidence="1">
    <location>
        <begin position="30"/>
        <end position="43"/>
    </location>
</feature>
<feature type="domain" description="RRM" evidence="2">
    <location>
        <begin position="61"/>
        <end position="127"/>
    </location>
</feature>
<reference evidence="3 4" key="1">
    <citation type="submission" date="2021-06" db="EMBL/GenBank/DDBJ databases">
        <authorList>
            <person name="Palmer J.M."/>
        </authorList>
    </citation>
    <scope>NUCLEOTIDE SEQUENCE [LARGE SCALE GENOMIC DNA]</scope>
    <source>
        <strain evidence="3 4">CL_MEX2019</strain>
        <tissue evidence="3">Muscle</tissue>
    </source>
</reference>
<keyword evidence="4" id="KW-1185">Reference proteome</keyword>